<feature type="compositionally biased region" description="Pro residues" evidence="1">
    <location>
        <begin position="472"/>
        <end position="483"/>
    </location>
</feature>
<feature type="compositionally biased region" description="Low complexity" evidence="1">
    <location>
        <begin position="270"/>
        <end position="285"/>
    </location>
</feature>
<protein>
    <submittedName>
        <fullName evidence="2">Uncharacterized protein</fullName>
    </submittedName>
</protein>
<accession>A0ABQ4F341</accession>
<feature type="compositionally biased region" description="Low complexity" evidence="1">
    <location>
        <begin position="362"/>
        <end position="377"/>
    </location>
</feature>
<name>A0ABQ4F341_9ACTN</name>
<sequence length="685" mass="71682">MSQPQPEETAPAGRATPAGPPPAKGSATVAPGDQPAPADDQQHGRAGDQHGRADDEHGRADDQQHGRAGDQHGRAGDQRVRPGEPDDTAVDIPVELDGSAADADLDQPTLPTPPPGATRSAHPAPEPADSVATAPRPAAEPATGADDGHPTAAMQERPPPPADKPSDPGQAPAATDAMSPPEEPRPAAAAARAAAEEPPAVDEDAPTRRTPPPDATRAEQPEVGRAEQPDATRVEQPEVGRAEQPEVGRAEQPEVGRTGQPVDVTRVEQPAEAATGSGPAEGGAPASPPEEDQPAPTRMAAPRWTGSAAVPPPGPRKRRWFRGDAEEADVPAAPTARTRPADPTLRMPGAEADEDDIPTPVDPWAGAADDPWDAYPPVGGHPGAASHPPVGYDAPVSPPPAQQLPVTRRFPAPTGPPPPPPPRAAPPPHAAPPPPPARANRPPPAPAPRKPLPPPPVAPPRPAKQQHRPPVRKAPPAPAPLPPVRRRRRWPRVMFTLTLLSIVCCCGIPAYYAKPVWDQYPASPVDPLPSEILDLRLLDNPAGRQTAEQLKQEVQARNWFSGGEAFAGVYQASNGKRVVIFGSTGFRFSPESAVQEEVTRLQDEYAVTSVESVPTGVRGEYRSCGTGRFDGDKVVVCTWADHGSSATALFTRLSIADSSELLSTLRDNIIVRDPVGSDNGSASTR</sequence>
<organism evidence="2 3">
    <name type="scientific">Plantactinospora mayteni</name>
    <dbReference type="NCBI Taxonomy" id="566021"/>
    <lineage>
        <taxon>Bacteria</taxon>
        <taxon>Bacillati</taxon>
        <taxon>Actinomycetota</taxon>
        <taxon>Actinomycetes</taxon>
        <taxon>Micromonosporales</taxon>
        <taxon>Micromonosporaceae</taxon>
        <taxon>Plantactinospora</taxon>
    </lineage>
</organism>
<feature type="compositionally biased region" description="Basic and acidic residues" evidence="1">
    <location>
        <begin position="216"/>
        <end position="254"/>
    </location>
</feature>
<evidence type="ECO:0000256" key="1">
    <source>
        <dbReference type="SAM" id="MobiDB-lite"/>
    </source>
</evidence>
<dbReference type="RefSeq" id="WP_203862599.1">
    <property type="nucleotide sequence ID" value="NZ_BONX01000068.1"/>
</dbReference>
<evidence type="ECO:0000313" key="2">
    <source>
        <dbReference type="EMBL" id="GIH01326.1"/>
    </source>
</evidence>
<keyword evidence="3" id="KW-1185">Reference proteome</keyword>
<evidence type="ECO:0000313" key="3">
    <source>
        <dbReference type="Proteomes" id="UP000621500"/>
    </source>
</evidence>
<feature type="region of interest" description="Disordered" evidence="1">
    <location>
        <begin position="1"/>
        <end position="484"/>
    </location>
</feature>
<feature type="compositionally biased region" description="Low complexity" evidence="1">
    <location>
        <begin position="331"/>
        <end position="346"/>
    </location>
</feature>
<feature type="compositionally biased region" description="Low complexity" evidence="1">
    <location>
        <begin position="1"/>
        <end position="17"/>
    </location>
</feature>
<reference evidence="2 3" key="1">
    <citation type="submission" date="2021-01" db="EMBL/GenBank/DDBJ databases">
        <title>Whole genome shotgun sequence of Plantactinospora mayteni NBRC 109088.</title>
        <authorList>
            <person name="Komaki H."/>
            <person name="Tamura T."/>
        </authorList>
    </citation>
    <scope>NUCLEOTIDE SEQUENCE [LARGE SCALE GENOMIC DNA]</scope>
    <source>
        <strain evidence="2 3">NBRC 109088</strain>
    </source>
</reference>
<dbReference type="Proteomes" id="UP000621500">
    <property type="component" value="Unassembled WGS sequence"/>
</dbReference>
<feature type="compositionally biased region" description="Pro residues" evidence="1">
    <location>
        <begin position="413"/>
        <end position="462"/>
    </location>
</feature>
<gene>
    <name evidence="2" type="ORF">Pma05_78980</name>
</gene>
<comment type="caution">
    <text evidence="2">The sequence shown here is derived from an EMBL/GenBank/DDBJ whole genome shotgun (WGS) entry which is preliminary data.</text>
</comment>
<proteinExistence type="predicted"/>
<feature type="compositionally biased region" description="Low complexity" evidence="1">
    <location>
        <begin position="186"/>
        <end position="198"/>
    </location>
</feature>
<dbReference type="EMBL" id="BONX01000068">
    <property type="protein sequence ID" value="GIH01326.1"/>
    <property type="molecule type" value="Genomic_DNA"/>
</dbReference>
<feature type="compositionally biased region" description="Basic and acidic residues" evidence="1">
    <location>
        <begin position="40"/>
        <end position="84"/>
    </location>
</feature>
<feature type="compositionally biased region" description="Low complexity" evidence="1">
    <location>
        <begin position="132"/>
        <end position="145"/>
    </location>
</feature>